<dbReference type="Gene3D" id="3.40.50.2000">
    <property type="entry name" value="Glycogen Phosphorylase B"/>
    <property type="match status" value="2"/>
</dbReference>
<evidence type="ECO:0000313" key="4">
    <source>
        <dbReference type="Proteomes" id="UP001069090"/>
    </source>
</evidence>
<dbReference type="SUPFAM" id="SSF53756">
    <property type="entry name" value="UDP-Glycosyltransferase/glycogen phosphorylase"/>
    <property type="match status" value="1"/>
</dbReference>
<organism evidence="3 4">
    <name type="scientific">Dasania phycosphaerae</name>
    <dbReference type="NCBI Taxonomy" id="2950436"/>
    <lineage>
        <taxon>Bacteria</taxon>
        <taxon>Pseudomonadati</taxon>
        <taxon>Pseudomonadota</taxon>
        <taxon>Gammaproteobacteria</taxon>
        <taxon>Cellvibrionales</taxon>
        <taxon>Spongiibacteraceae</taxon>
        <taxon>Dasania</taxon>
    </lineage>
</organism>
<dbReference type="PANTHER" id="PTHR12526">
    <property type="entry name" value="GLYCOSYLTRANSFERASE"/>
    <property type="match status" value="1"/>
</dbReference>
<evidence type="ECO:0000259" key="2">
    <source>
        <dbReference type="Pfam" id="PF13439"/>
    </source>
</evidence>
<dbReference type="InterPro" id="IPR001296">
    <property type="entry name" value="Glyco_trans_1"/>
</dbReference>
<proteinExistence type="predicted"/>
<dbReference type="AlphaFoldDB" id="A0A9J6RJA4"/>
<protein>
    <submittedName>
        <fullName evidence="3">Glycosyltransferase</fullName>
        <ecNumber evidence="3">2.4.-.-</ecNumber>
    </submittedName>
</protein>
<dbReference type="EC" id="2.4.-.-" evidence="3"/>
<name>A0A9J6RJA4_9GAMM</name>
<keyword evidence="3" id="KW-0808">Transferase</keyword>
<sequence length="375" mass="41917">MSNNKQSKVVLQILKSVDSSISSVAYSISSSVQNAGLKSHALLLRGEDESALKRKFDRVDSLDLDVEHWEGFRVKLFIKLLKYMRRARPDVVLVHRYKEFALLAIISKIIKGPKVVAVFHGERGFASWFRRLSCSLYMDESCYLVAVSGSVKRYLLSSIPGLHPSKVQVIHNGIDFKKIESSLLGREEARAAVGVKASDVVYGSIGRLVKAKGTDVLVKAFSEIATLNPKAVLVLMGDGAEKEKIEDLCRSLGVREQVKILGNVESASCYLKAFDFFVFPSLREGFGLALVEAMAAKVPVIFSDLDIFRALAIDHKYMVEANNVTDLAHKMEEVACDEELVRKAIVEKQYVYALEHFSIERAVFSYQKYLVENLL</sequence>
<dbReference type="EMBL" id="JAPTGG010000003">
    <property type="protein sequence ID" value="MCZ0864547.1"/>
    <property type="molecule type" value="Genomic_DNA"/>
</dbReference>
<evidence type="ECO:0000313" key="3">
    <source>
        <dbReference type="EMBL" id="MCZ0864547.1"/>
    </source>
</evidence>
<reference evidence="3 4" key="1">
    <citation type="submission" date="2022-12" db="EMBL/GenBank/DDBJ databases">
        <title>Dasania phycosphaerae sp. nov., isolated from particulate material of the south coast of Korea.</title>
        <authorList>
            <person name="Jiang Y."/>
        </authorList>
    </citation>
    <scope>NUCLEOTIDE SEQUENCE [LARGE SCALE GENOMIC DNA]</scope>
    <source>
        <strain evidence="3 4">GY-19</strain>
    </source>
</reference>
<keyword evidence="3" id="KW-0328">Glycosyltransferase</keyword>
<dbReference type="GO" id="GO:0016757">
    <property type="term" value="F:glycosyltransferase activity"/>
    <property type="evidence" value="ECO:0007669"/>
    <property type="project" value="UniProtKB-KW"/>
</dbReference>
<dbReference type="RefSeq" id="WP_258330701.1">
    <property type="nucleotide sequence ID" value="NZ_JAPTGG010000003.1"/>
</dbReference>
<gene>
    <name evidence="3" type="ORF">O0V09_05010</name>
</gene>
<evidence type="ECO:0000259" key="1">
    <source>
        <dbReference type="Pfam" id="PF00534"/>
    </source>
</evidence>
<dbReference type="InterPro" id="IPR028098">
    <property type="entry name" value="Glyco_trans_4-like_N"/>
</dbReference>
<feature type="domain" description="Glycosyl transferase family 1" evidence="1">
    <location>
        <begin position="186"/>
        <end position="344"/>
    </location>
</feature>
<dbReference type="PANTHER" id="PTHR12526:SF630">
    <property type="entry name" value="GLYCOSYLTRANSFERASE"/>
    <property type="match status" value="1"/>
</dbReference>
<dbReference type="GO" id="GO:1901135">
    <property type="term" value="P:carbohydrate derivative metabolic process"/>
    <property type="evidence" value="ECO:0007669"/>
    <property type="project" value="UniProtKB-ARBA"/>
</dbReference>
<dbReference type="Proteomes" id="UP001069090">
    <property type="component" value="Unassembled WGS sequence"/>
</dbReference>
<keyword evidence="4" id="KW-1185">Reference proteome</keyword>
<accession>A0A9J6RJA4</accession>
<dbReference type="Pfam" id="PF13439">
    <property type="entry name" value="Glyco_transf_4"/>
    <property type="match status" value="1"/>
</dbReference>
<comment type="caution">
    <text evidence="3">The sequence shown here is derived from an EMBL/GenBank/DDBJ whole genome shotgun (WGS) entry which is preliminary data.</text>
</comment>
<feature type="domain" description="Glycosyltransferase subfamily 4-like N-terminal" evidence="2">
    <location>
        <begin position="23"/>
        <end position="176"/>
    </location>
</feature>
<dbReference type="Pfam" id="PF00534">
    <property type="entry name" value="Glycos_transf_1"/>
    <property type="match status" value="1"/>
</dbReference>